<dbReference type="OrthoDB" id="8216773at2"/>
<dbReference type="SUPFAM" id="SSF54675">
    <property type="entry name" value="Nicotinate/Quinolinate PRTase N-terminal domain-like"/>
    <property type="match status" value="1"/>
</dbReference>
<dbReference type="GO" id="GO:0034213">
    <property type="term" value="P:quinolinate catabolic process"/>
    <property type="evidence" value="ECO:0007669"/>
    <property type="project" value="TreeGrafter"/>
</dbReference>
<feature type="domain" description="Quinolinate phosphoribosyl transferase C-terminal" evidence="6">
    <location>
        <begin position="106"/>
        <end position="274"/>
    </location>
</feature>
<evidence type="ECO:0000256" key="4">
    <source>
        <dbReference type="ARBA" id="ARBA00022679"/>
    </source>
</evidence>
<dbReference type="InterPro" id="IPR022412">
    <property type="entry name" value="Quinolinate_PRibosylTrfase_N"/>
</dbReference>
<accession>A0A2N3PR18</accession>
<protein>
    <recommendedName>
        <fullName evidence="2">Putative pyrophosphorylase ModD</fullName>
    </recommendedName>
</protein>
<dbReference type="GO" id="GO:0009435">
    <property type="term" value="P:NAD+ biosynthetic process"/>
    <property type="evidence" value="ECO:0007669"/>
    <property type="project" value="InterPro"/>
</dbReference>
<organism evidence="8 9">
    <name type="scientific">Telmatospirillum siberiense</name>
    <dbReference type="NCBI Taxonomy" id="382514"/>
    <lineage>
        <taxon>Bacteria</taxon>
        <taxon>Pseudomonadati</taxon>
        <taxon>Pseudomonadota</taxon>
        <taxon>Alphaproteobacteria</taxon>
        <taxon>Rhodospirillales</taxon>
        <taxon>Rhodospirillaceae</taxon>
        <taxon>Telmatospirillum</taxon>
    </lineage>
</organism>
<dbReference type="FunFam" id="3.20.20.70:FF:000030">
    <property type="entry name" value="Nicotinate-nucleotide pyrophosphorylase, carboxylating"/>
    <property type="match status" value="1"/>
</dbReference>
<dbReference type="CDD" id="cd01573">
    <property type="entry name" value="modD_like"/>
    <property type="match status" value="1"/>
</dbReference>
<dbReference type="GO" id="GO:0004514">
    <property type="term" value="F:nicotinate-nucleotide diphosphorylase (carboxylating) activity"/>
    <property type="evidence" value="ECO:0007669"/>
    <property type="project" value="InterPro"/>
</dbReference>
<dbReference type="SUPFAM" id="SSF51690">
    <property type="entry name" value="Nicotinate/Quinolinate PRTase C-terminal domain-like"/>
    <property type="match status" value="1"/>
</dbReference>
<dbReference type="InterPro" id="IPR037128">
    <property type="entry name" value="Quinolinate_PRibosylTase_N_sf"/>
</dbReference>
<comment type="caution">
    <text evidence="8">The sequence shown here is derived from an EMBL/GenBank/DDBJ whole genome shotgun (WGS) entry which is preliminary data.</text>
</comment>
<proteinExistence type="inferred from homology"/>
<reference evidence="9" key="1">
    <citation type="submission" date="2017-12" db="EMBL/GenBank/DDBJ databases">
        <title>Draft genome sequence of Telmatospirillum siberiense 26-4b1T, an acidotolerant peatland alphaproteobacterium potentially involved in sulfur cycling.</title>
        <authorList>
            <person name="Hausmann B."/>
            <person name="Pjevac P."/>
            <person name="Schreck K."/>
            <person name="Herbold C.W."/>
            <person name="Daims H."/>
            <person name="Wagner M."/>
            <person name="Pester M."/>
            <person name="Loy A."/>
        </authorList>
    </citation>
    <scope>NUCLEOTIDE SEQUENCE [LARGE SCALE GENOMIC DNA]</scope>
    <source>
        <strain evidence="9">26-4b1</strain>
    </source>
</reference>
<dbReference type="PANTHER" id="PTHR32179:SF4">
    <property type="entry name" value="PYROPHOSPHORYLASE MODD-RELATED"/>
    <property type="match status" value="1"/>
</dbReference>
<dbReference type="Gene3D" id="3.20.20.70">
    <property type="entry name" value="Aldolase class I"/>
    <property type="match status" value="1"/>
</dbReference>
<dbReference type="GO" id="GO:0005737">
    <property type="term" value="C:cytoplasm"/>
    <property type="evidence" value="ECO:0007669"/>
    <property type="project" value="TreeGrafter"/>
</dbReference>
<keyword evidence="4 5" id="KW-0808">Transferase</keyword>
<dbReference type="RefSeq" id="WP_101252314.1">
    <property type="nucleotide sequence ID" value="NZ_PIUM01000026.1"/>
</dbReference>
<dbReference type="PIRSF" id="PIRSF006250">
    <property type="entry name" value="NadC_ModD"/>
    <property type="match status" value="1"/>
</dbReference>
<evidence type="ECO:0000259" key="6">
    <source>
        <dbReference type="Pfam" id="PF01729"/>
    </source>
</evidence>
<dbReference type="Pfam" id="PF01729">
    <property type="entry name" value="QRPTase_C"/>
    <property type="match status" value="1"/>
</dbReference>
<dbReference type="InterPro" id="IPR013785">
    <property type="entry name" value="Aldolase_TIM"/>
</dbReference>
<evidence type="ECO:0000259" key="7">
    <source>
        <dbReference type="Pfam" id="PF02749"/>
    </source>
</evidence>
<evidence type="ECO:0000256" key="2">
    <source>
        <dbReference type="ARBA" id="ARBA00019205"/>
    </source>
</evidence>
<dbReference type="EMBL" id="PIUM01000026">
    <property type="protein sequence ID" value="PKU22841.1"/>
    <property type="molecule type" value="Genomic_DNA"/>
</dbReference>
<gene>
    <name evidence="8" type="primary">modD</name>
    <name evidence="8" type="ORF">CWS72_19495</name>
</gene>
<dbReference type="Gene3D" id="3.90.1170.20">
    <property type="entry name" value="Quinolinate phosphoribosyl transferase, N-terminal domain"/>
    <property type="match status" value="1"/>
</dbReference>
<dbReference type="InterPro" id="IPR036068">
    <property type="entry name" value="Nicotinate_pribotase-like_C"/>
</dbReference>
<keyword evidence="9" id="KW-1185">Reference proteome</keyword>
<dbReference type="InterPro" id="IPR027277">
    <property type="entry name" value="NadC/ModD"/>
</dbReference>
<dbReference type="InterPro" id="IPR006242">
    <property type="entry name" value="ModD"/>
</dbReference>
<sequence>MLRLPDAFLDQLQAEDTPHGDLTTIALAIGERPGRMRFSARAPQVVCCVEEAVRLIERAGAQVSAYCRSGDFLPSGALILEATGPAEALLLSWKVAQTLIEATSGISTAVRHLVEAAERGGGAVVACTRKTFPGAKAASLKAVYAGGGVPHRLGLSDSLLVFPEHRVFLGADTADALRHLKAACPEKKVVAEVINVDEALQMARIGIDVLQLEKFPPEAVAETVRALSDLPSPPVLAAAGGVNAGNAEAYVRAGAKILVSSSPYWAKPADVSVKITADGPGHAGHAIPS</sequence>
<dbReference type="PANTHER" id="PTHR32179">
    <property type="entry name" value="NICOTINATE-NUCLEOTIDE PYROPHOSPHORYLASE [CARBOXYLATING]"/>
    <property type="match status" value="1"/>
</dbReference>
<dbReference type="InterPro" id="IPR002638">
    <property type="entry name" value="Quinolinate_PRibosylTrfase_C"/>
</dbReference>
<comment type="similarity">
    <text evidence="1 5">Belongs to the NadC/ModD family.</text>
</comment>
<evidence type="ECO:0000313" key="9">
    <source>
        <dbReference type="Proteomes" id="UP000233293"/>
    </source>
</evidence>
<dbReference type="Proteomes" id="UP000233293">
    <property type="component" value="Unassembled WGS sequence"/>
</dbReference>
<evidence type="ECO:0000313" key="8">
    <source>
        <dbReference type="EMBL" id="PKU22841.1"/>
    </source>
</evidence>
<keyword evidence="3 5" id="KW-0328">Glycosyltransferase</keyword>
<dbReference type="Pfam" id="PF02749">
    <property type="entry name" value="QRPTase_N"/>
    <property type="match status" value="1"/>
</dbReference>
<evidence type="ECO:0000256" key="5">
    <source>
        <dbReference type="PIRNR" id="PIRNR006250"/>
    </source>
</evidence>
<name>A0A2N3PR18_9PROT</name>
<dbReference type="AlphaFoldDB" id="A0A2N3PR18"/>
<evidence type="ECO:0000256" key="1">
    <source>
        <dbReference type="ARBA" id="ARBA00009400"/>
    </source>
</evidence>
<dbReference type="NCBIfam" id="TIGR01334">
    <property type="entry name" value="modD"/>
    <property type="match status" value="1"/>
</dbReference>
<evidence type="ECO:0000256" key="3">
    <source>
        <dbReference type="ARBA" id="ARBA00022676"/>
    </source>
</evidence>
<feature type="domain" description="Quinolinate phosphoribosyl transferase N-terminal" evidence="7">
    <location>
        <begin position="21"/>
        <end position="104"/>
    </location>
</feature>